<sequence length="204" mass="23385">MKIICIGRNYTDHISELKNEKPEDPVIFQKPDTAILLKKQPFFIPDFSDDVHYEVEVLVKIKKVGKHIQEKFAHKYYDEIGLGIDFTARDLQQKLKNKGLPWEKAKAFDGAAVIGEKWLPKKEIKDINNLNFSLLKNEKTVQNGNTSLMLWKIDELIAYVSTFFTLKIGDVLFTGTPAGVGKVETNDRLVGFIEQEQIFSIQIK</sequence>
<name>A0ABU3CG75_9FLAO</name>
<dbReference type="SUPFAM" id="SSF56529">
    <property type="entry name" value="FAH"/>
    <property type="match status" value="1"/>
</dbReference>
<dbReference type="RefSeq" id="WP_311493430.1">
    <property type="nucleotide sequence ID" value="NZ_JAVRHO010000001.1"/>
</dbReference>
<proteinExistence type="predicted"/>
<keyword evidence="4" id="KW-1185">Reference proteome</keyword>
<feature type="domain" description="Fumarylacetoacetase-like C-terminal" evidence="2">
    <location>
        <begin position="2"/>
        <end position="186"/>
    </location>
</feature>
<dbReference type="Pfam" id="PF01557">
    <property type="entry name" value="FAA_hydrolase"/>
    <property type="match status" value="1"/>
</dbReference>
<dbReference type="Proteomes" id="UP001245285">
    <property type="component" value="Unassembled WGS sequence"/>
</dbReference>
<evidence type="ECO:0000313" key="3">
    <source>
        <dbReference type="EMBL" id="MDT0645286.1"/>
    </source>
</evidence>
<evidence type="ECO:0000259" key="2">
    <source>
        <dbReference type="Pfam" id="PF01557"/>
    </source>
</evidence>
<reference evidence="3 4" key="1">
    <citation type="submission" date="2023-09" db="EMBL/GenBank/DDBJ databases">
        <authorList>
            <person name="Rey-Velasco X."/>
        </authorList>
    </citation>
    <scope>NUCLEOTIDE SEQUENCE [LARGE SCALE GENOMIC DNA]</scope>
    <source>
        <strain evidence="3 4">F260</strain>
    </source>
</reference>
<dbReference type="InterPro" id="IPR011234">
    <property type="entry name" value="Fumarylacetoacetase-like_C"/>
</dbReference>
<dbReference type="EMBL" id="JAVRHO010000001">
    <property type="protein sequence ID" value="MDT0645286.1"/>
    <property type="molecule type" value="Genomic_DNA"/>
</dbReference>
<keyword evidence="1" id="KW-0479">Metal-binding</keyword>
<organism evidence="3 4">
    <name type="scientific">Autumnicola lenta</name>
    <dbReference type="NCBI Taxonomy" id="3075593"/>
    <lineage>
        <taxon>Bacteria</taxon>
        <taxon>Pseudomonadati</taxon>
        <taxon>Bacteroidota</taxon>
        <taxon>Flavobacteriia</taxon>
        <taxon>Flavobacteriales</taxon>
        <taxon>Flavobacteriaceae</taxon>
        <taxon>Autumnicola</taxon>
    </lineage>
</organism>
<evidence type="ECO:0000313" key="4">
    <source>
        <dbReference type="Proteomes" id="UP001245285"/>
    </source>
</evidence>
<dbReference type="Gene3D" id="3.90.850.10">
    <property type="entry name" value="Fumarylacetoacetase-like, C-terminal domain"/>
    <property type="match status" value="1"/>
</dbReference>
<dbReference type="InterPro" id="IPR036663">
    <property type="entry name" value="Fumarylacetoacetase_C_sf"/>
</dbReference>
<gene>
    <name evidence="3" type="ORF">RM545_01175</name>
</gene>
<dbReference type="PANTHER" id="PTHR11820">
    <property type="entry name" value="ACYLPYRUVASE"/>
    <property type="match status" value="1"/>
</dbReference>
<accession>A0ABU3CG75</accession>
<dbReference type="PANTHER" id="PTHR11820:SF7">
    <property type="entry name" value="ACYLPYRUVASE FAHD1, MITOCHONDRIAL"/>
    <property type="match status" value="1"/>
</dbReference>
<evidence type="ECO:0000256" key="1">
    <source>
        <dbReference type="ARBA" id="ARBA00022723"/>
    </source>
</evidence>
<protein>
    <submittedName>
        <fullName evidence="3">Fumarylacetoacetate hydrolase family protein</fullName>
    </submittedName>
</protein>
<comment type="caution">
    <text evidence="3">The sequence shown here is derived from an EMBL/GenBank/DDBJ whole genome shotgun (WGS) entry which is preliminary data.</text>
</comment>
<keyword evidence="3" id="KW-0378">Hydrolase</keyword>
<dbReference type="GO" id="GO:0016787">
    <property type="term" value="F:hydrolase activity"/>
    <property type="evidence" value="ECO:0007669"/>
    <property type="project" value="UniProtKB-KW"/>
</dbReference>